<accession>A0A6H1ZTI8</accession>
<evidence type="ECO:0000256" key="1">
    <source>
        <dbReference type="SAM" id="MobiDB-lite"/>
    </source>
</evidence>
<feature type="region of interest" description="Disordered" evidence="1">
    <location>
        <begin position="223"/>
        <end position="251"/>
    </location>
</feature>
<dbReference type="EMBL" id="MT142474">
    <property type="protein sequence ID" value="QJA81936.1"/>
    <property type="molecule type" value="Genomic_DNA"/>
</dbReference>
<evidence type="ECO:0000313" key="4">
    <source>
        <dbReference type="EMBL" id="QJA81936.1"/>
    </source>
</evidence>
<protein>
    <submittedName>
        <fullName evidence="2">Uncharacterized protein</fullName>
    </submittedName>
</protein>
<name>A0A6H1ZTI8_9ZZZZ</name>
<proteinExistence type="predicted"/>
<gene>
    <name evidence="4" type="ORF">MM415A00473_0030</name>
    <name evidence="3" type="ORF">MM415B00199_0043</name>
    <name evidence="2" type="ORF">TM448A01919_0012</name>
    <name evidence="5" type="ORF">TM448B01064_0022</name>
</gene>
<evidence type="ECO:0000313" key="2">
    <source>
        <dbReference type="EMBL" id="QJA50894.1"/>
    </source>
</evidence>
<sequence length="265" mass="28483">MEMGETNVEGGAAEVVDIGGTGFKTPEELATGYLNLQKKLGEQGSELGNLRKDHDGLRSQAEVLAMTLKEQLSKGEKTSAKPEPTTDYGKELASVEKEIQELDPVSDGYQKTLASLVSKATRLAAADQHEKTLGAAGDLFKKELTERDVKSSQQAFYDANPTFQDPAMQARIKEYIAKDKTGMSDPLSAFREIQRDDIAAEAKVALDENAELKKRLNLAKGTDETGKVIVKGQSPGQSKTNQPKLSGKDLDAGALAALRASRGEA</sequence>
<organism evidence="2">
    <name type="scientific">viral metagenome</name>
    <dbReference type="NCBI Taxonomy" id="1070528"/>
    <lineage>
        <taxon>unclassified sequences</taxon>
        <taxon>metagenomes</taxon>
        <taxon>organismal metagenomes</taxon>
    </lineage>
</organism>
<reference evidence="2" key="1">
    <citation type="submission" date="2020-03" db="EMBL/GenBank/DDBJ databases">
        <title>The deep terrestrial virosphere.</title>
        <authorList>
            <person name="Holmfeldt K."/>
            <person name="Nilsson E."/>
            <person name="Simone D."/>
            <person name="Lopez-Fernandez M."/>
            <person name="Wu X."/>
            <person name="de Brujin I."/>
            <person name="Lundin D."/>
            <person name="Andersson A."/>
            <person name="Bertilsson S."/>
            <person name="Dopson M."/>
        </authorList>
    </citation>
    <scope>NUCLEOTIDE SEQUENCE</scope>
    <source>
        <strain evidence="4">MM415A00473</strain>
        <strain evidence="3">MM415B00199</strain>
        <strain evidence="2">TM448A01919</strain>
        <strain evidence="5">TM448B01064</strain>
    </source>
</reference>
<dbReference type="AlphaFoldDB" id="A0A6H1ZTI8"/>
<dbReference type="EMBL" id="MT141573">
    <property type="protein sequence ID" value="QJA67588.1"/>
    <property type="molecule type" value="Genomic_DNA"/>
</dbReference>
<evidence type="ECO:0000313" key="3">
    <source>
        <dbReference type="EMBL" id="QJA67588.1"/>
    </source>
</evidence>
<evidence type="ECO:0000313" key="5">
    <source>
        <dbReference type="EMBL" id="QJH97722.1"/>
    </source>
</evidence>
<feature type="compositionally biased region" description="Polar residues" evidence="1">
    <location>
        <begin position="234"/>
        <end position="244"/>
    </location>
</feature>
<dbReference type="EMBL" id="MT144223">
    <property type="protein sequence ID" value="QJA50894.1"/>
    <property type="molecule type" value="Genomic_DNA"/>
</dbReference>
<dbReference type="EMBL" id="MT144698">
    <property type="protein sequence ID" value="QJH97722.1"/>
    <property type="molecule type" value="Genomic_DNA"/>
</dbReference>